<dbReference type="Pfam" id="PF01370">
    <property type="entry name" value="Epimerase"/>
    <property type="match status" value="1"/>
</dbReference>
<proteinExistence type="predicted"/>
<dbReference type="PANTHER" id="PTHR48079:SF6">
    <property type="entry name" value="NAD(P)-BINDING DOMAIN-CONTAINING PROTEIN-RELATED"/>
    <property type="match status" value="1"/>
</dbReference>
<protein>
    <recommendedName>
        <fullName evidence="1">NAD-dependent epimerase/dehydratase domain-containing protein</fullName>
    </recommendedName>
</protein>
<sequence>MKNTLLITGGNGFIGRALTDKLLQEGFNVRIVTRRTPKEQPANPSVTLIQADYNDVESLKRALKGCVGVFHLAAAIFGFKREDFEKANVTATRNVVQAVNEMPEIKTFVHVSSLAASGYAPDKDHPRTEEMTPNPVSDYGITKWGGEQAVHTLRPGVKWTIIRPPIVYGKNDSGVSKIALWVRRGVMVNTSGNGYFSFVHVDDLVQALWLAFARPDTDKQTFFVTEDAVYSWDYFITEMARAMNCHKPFMPHAPKWLLRTAAWIYELAAHISGAQPALNYDKVTEATVPGHWICSGKKWQQLTGQKFTPLAEGLKKSF</sequence>
<evidence type="ECO:0000313" key="2">
    <source>
        <dbReference type="EMBL" id="OUO56815.1"/>
    </source>
</evidence>
<dbReference type="RefSeq" id="WP_087287713.1">
    <property type="nucleotide sequence ID" value="NZ_NFJD01000002.1"/>
</dbReference>
<gene>
    <name evidence="2" type="ORF">B5F75_02935</name>
</gene>
<dbReference type="EMBL" id="NFJD01000002">
    <property type="protein sequence ID" value="OUO56815.1"/>
    <property type="molecule type" value="Genomic_DNA"/>
</dbReference>
<dbReference type="InterPro" id="IPR001509">
    <property type="entry name" value="Epimerase_deHydtase"/>
</dbReference>
<dbReference type="Gene3D" id="3.40.50.720">
    <property type="entry name" value="NAD(P)-binding Rossmann-like Domain"/>
    <property type="match status" value="1"/>
</dbReference>
<dbReference type="PANTHER" id="PTHR48079">
    <property type="entry name" value="PROTEIN YEEZ"/>
    <property type="match status" value="1"/>
</dbReference>
<comment type="caution">
    <text evidence="2">The sequence shown here is derived from an EMBL/GenBank/DDBJ whole genome shotgun (WGS) entry which is preliminary data.</text>
</comment>
<dbReference type="InterPro" id="IPR036291">
    <property type="entry name" value="NAD(P)-bd_dom_sf"/>
</dbReference>
<dbReference type="OrthoDB" id="9804595at2"/>
<dbReference type="SUPFAM" id="SSF51735">
    <property type="entry name" value="NAD(P)-binding Rossmann-fold domains"/>
    <property type="match status" value="1"/>
</dbReference>
<name>A0A1Y4DD72_9BACT</name>
<dbReference type="GO" id="GO:0005737">
    <property type="term" value="C:cytoplasm"/>
    <property type="evidence" value="ECO:0007669"/>
    <property type="project" value="TreeGrafter"/>
</dbReference>
<dbReference type="Proteomes" id="UP000196368">
    <property type="component" value="Unassembled WGS sequence"/>
</dbReference>
<reference evidence="3" key="1">
    <citation type="submission" date="2017-04" db="EMBL/GenBank/DDBJ databases">
        <title>Function of individual gut microbiota members based on whole genome sequencing of pure cultures obtained from chicken caecum.</title>
        <authorList>
            <person name="Medvecky M."/>
            <person name="Cejkova D."/>
            <person name="Polansky O."/>
            <person name="Karasova D."/>
            <person name="Kubasova T."/>
            <person name="Cizek A."/>
            <person name="Rychlik I."/>
        </authorList>
    </citation>
    <scope>NUCLEOTIDE SEQUENCE [LARGE SCALE GENOMIC DNA]</scope>
    <source>
        <strain evidence="3">An273</strain>
    </source>
</reference>
<organism evidence="2 3">
    <name type="scientific">Candidatus Avelusimicrobium gallicola</name>
    <dbReference type="NCBI Taxonomy" id="2562704"/>
    <lineage>
        <taxon>Bacteria</taxon>
        <taxon>Pseudomonadati</taxon>
        <taxon>Elusimicrobiota</taxon>
        <taxon>Elusimicrobia</taxon>
        <taxon>Elusimicrobiales</taxon>
        <taxon>Elusimicrobiaceae</taxon>
        <taxon>Candidatus Avelusimicrobium</taxon>
    </lineage>
</organism>
<keyword evidence="3" id="KW-1185">Reference proteome</keyword>
<evidence type="ECO:0000313" key="3">
    <source>
        <dbReference type="Proteomes" id="UP000196368"/>
    </source>
</evidence>
<dbReference type="InterPro" id="IPR051783">
    <property type="entry name" value="NAD(P)-dependent_oxidoreduct"/>
</dbReference>
<accession>A0A1Y4DD72</accession>
<feature type="domain" description="NAD-dependent epimerase/dehydratase" evidence="1">
    <location>
        <begin position="6"/>
        <end position="219"/>
    </location>
</feature>
<evidence type="ECO:0000259" key="1">
    <source>
        <dbReference type="Pfam" id="PF01370"/>
    </source>
</evidence>
<dbReference type="GO" id="GO:0004029">
    <property type="term" value="F:aldehyde dehydrogenase (NAD+) activity"/>
    <property type="evidence" value="ECO:0007669"/>
    <property type="project" value="TreeGrafter"/>
</dbReference>
<dbReference type="AlphaFoldDB" id="A0A1Y4DD72"/>